<proteinExistence type="predicted"/>
<sequence>MAVSGDFENPTTTYPGQFDITLKSGKTYIFGYTTPAIYKIKVRDNRDNDLITTLTLRSTETVQDKASLYSHKITSDYIDNNGITWHYEGLSTDKDTYQDYDPTFRVTSDETVYVFYSNDKAERAKAEKDLKSAVSAARNNLNNYDAPSQALLLAQLADAQAILDRINRKSSTSELEAALDALNNLLATLQPRKSGGGGGGRGGSGGGSGSAGKKSTGQNSGIRVGLDGNWELTNPAEAQANPDGSKWKFNLTNGGSVTGWAYLTYTYEGRTKSEWYHFGNDSIMDSGWFLDTNSNTWYYLSMDHDGFFGEMVKGWHYDGQDGRWYYLDPNSGAMHTGWSKIGGEFYYLNPTAPAQTWFFDNATGRWNFGDIKSRPLGSMYQNESTPDGYHVNESGAWR</sequence>
<evidence type="ECO:0000256" key="3">
    <source>
        <dbReference type="SAM" id="MobiDB-lite"/>
    </source>
</evidence>
<dbReference type="Pfam" id="PF01473">
    <property type="entry name" value="Choline_bind_1"/>
    <property type="match status" value="1"/>
</dbReference>
<feature type="compositionally biased region" description="Gly residues" evidence="3">
    <location>
        <begin position="194"/>
        <end position="210"/>
    </location>
</feature>
<dbReference type="PROSITE" id="PS51170">
    <property type="entry name" value="CW"/>
    <property type="match status" value="1"/>
</dbReference>
<evidence type="ECO:0000313" key="5">
    <source>
        <dbReference type="Proteomes" id="UP000265562"/>
    </source>
</evidence>
<organism evidence="4 5">
    <name type="scientific">Lachnoanaerobaculum umeaense</name>
    <dbReference type="NCBI Taxonomy" id="617123"/>
    <lineage>
        <taxon>Bacteria</taxon>
        <taxon>Bacillati</taxon>
        <taxon>Bacillota</taxon>
        <taxon>Clostridia</taxon>
        <taxon>Lachnospirales</taxon>
        <taxon>Lachnospiraceae</taxon>
        <taxon>Lachnoanaerobaculum</taxon>
    </lineage>
</organism>
<evidence type="ECO:0008006" key="6">
    <source>
        <dbReference type="Google" id="ProtNLM"/>
    </source>
</evidence>
<dbReference type="Pfam" id="PF19127">
    <property type="entry name" value="Choline_bind_3"/>
    <property type="match status" value="1"/>
</dbReference>
<evidence type="ECO:0000256" key="2">
    <source>
        <dbReference type="PROSITE-ProRule" id="PRU00591"/>
    </source>
</evidence>
<dbReference type="KEGG" id="lua:D4A81_06125"/>
<keyword evidence="5" id="KW-1185">Reference proteome</keyword>
<dbReference type="Proteomes" id="UP000265562">
    <property type="component" value="Chromosome"/>
</dbReference>
<feature type="region of interest" description="Disordered" evidence="3">
    <location>
        <begin position="190"/>
        <end position="228"/>
    </location>
</feature>
<evidence type="ECO:0000313" key="4">
    <source>
        <dbReference type="EMBL" id="AYB00820.1"/>
    </source>
</evidence>
<reference evidence="4 5" key="1">
    <citation type="submission" date="2018-09" db="EMBL/GenBank/DDBJ databases">
        <title>Genome sequencing of Lachnoanaerobaculum umeaense DSM 23576.</title>
        <authorList>
            <person name="Kook J.-K."/>
            <person name="Park S.-N."/>
            <person name="Lim Y.K."/>
        </authorList>
    </citation>
    <scope>NUCLEOTIDE SEQUENCE [LARGE SCALE GENOMIC DNA]</scope>
    <source>
        <strain evidence="5">DSM 23576 \ CCUG 58757</strain>
    </source>
</reference>
<dbReference type="Gene3D" id="2.10.270.10">
    <property type="entry name" value="Cholin Binding"/>
    <property type="match status" value="1"/>
</dbReference>
<dbReference type="EMBL" id="CP032364">
    <property type="protein sequence ID" value="AYB00820.1"/>
    <property type="molecule type" value="Genomic_DNA"/>
</dbReference>
<feature type="repeat" description="Cell wall-binding" evidence="2">
    <location>
        <begin position="312"/>
        <end position="333"/>
    </location>
</feature>
<dbReference type="InterPro" id="IPR018337">
    <property type="entry name" value="Cell_wall/Cho-bd_repeat"/>
</dbReference>
<dbReference type="SUPFAM" id="SSF69360">
    <property type="entry name" value="Cell wall binding repeat"/>
    <property type="match status" value="1"/>
</dbReference>
<evidence type="ECO:0000256" key="1">
    <source>
        <dbReference type="ARBA" id="ARBA00022737"/>
    </source>
</evidence>
<keyword evidence="1" id="KW-0677">Repeat</keyword>
<name>A0A385Q4K9_9FIRM</name>
<gene>
    <name evidence="4" type="ORF">D4A81_06125</name>
</gene>
<protein>
    <recommendedName>
        <fullName evidence="6">N-acetylmuramoyl-L-alanine amidase family protein</fullName>
    </recommendedName>
</protein>
<accession>A0A385Q4K9</accession>
<dbReference type="OrthoDB" id="2008319at2"/>
<dbReference type="AlphaFoldDB" id="A0A385Q4K9"/>